<dbReference type="PANTHER" id="PTHR13308:SF40">
    <property type="entry name" value="NEDD4-BINDING PROTEIN 2-LIKE 1"/>
    <property type="match status" value="1"/>
</dbReference>
<name>A0A1L0AHX4_9GAMM</name>
<reference evidence="1 3" key="2">
    <citation type="submission" date="2016-11" db="EMBL/GenBank/DDBJ databases">
        <authorList>
            <person name="Klemetsen T."/>
        </authorList>
    </citation>
    <scope>NUCLEOTIDE SEQUENCE [LARGE SCALE GENOMIC DNA]</scope>
    <source>
        <strain evidence="1">MT 2528</strain>
    </source>
</reference>
<dbReference type="Gene3D" id="3.40.50.300">
    <property type="entry name" value="P-loop containing nucleotide triphosphate hydrolases"/>
    <property type="match status" value="1"/>
</dbReference>
<protein>
    <recommendedName>
        <fullName evidence="5">ATP-binding protein</fullName>
    </recommendedName>
</protein>
<dbReference type="RefSeq" id="WP_244534288.1">
    <property type="nucleotide sequence ID" value="NZ_CAWQZC010000054.1"/>
</dbReference>
<dbReference type="AlphaFoldDB" id="A0A1L0AHX4"/>
<reference evidence="2 4" key="1">
    <citation type="submission" date="2016-11" db="EMBL/GenBank/DDBJ databases">
        <authorList>
            <person name="Jaros S."/>
            <person name="Januszkiewicz K."/>
            <person name="Wedrychowicz H."/>
        </authorList>
    </citation>
    <scope>NUCLEOTIDE SEQUENCE [LARGE SCALE GENOMIC DNA]</scope>
    <source>
        <strain evidence="2">NVI 5450</strain>
    </source>
</reference>
<dbReference type="GeneID" id="61295105"/>
<dbReference type="Pfam" id="PF13671">
    <property type="entry name" value="AAA_33"/>
    <property type="match status" value="1"/>
</dbReference>
<dbReference type="SUPFAM" id="SSF52540">
    <property type="entry name" value="P-loop containing nucleoside triphosphate hydrolases"/>
    <property type="match status" value="1"/>
</dbReference>
<dbReference type="PANTHER" id="PTHR13308">
    <property type="entry name" value="NEDD4-BINDING PROTEIN 2-LIKE 1"/>
    <property type="match status" value="1"/>
</dbReference>
<evidence type="ECO:0000313" key="3">
    <source>
        <dbReference type="Proteomes" id="UP000182660"/>
    </source>
</evidence>
<dbReference type="EMBL" id="FPLD01000129">
    <property type="protein sequence ID" value="SGZ16352.1"/>
    <property type="molecule type" value="Genomic_DNA"/>
</dbReference>
<dbReference type="EMBL" id="FPLJ01000132">
    <property type="protein sequence ID" value="SGZ02400.1"/>
    <property type="molecule type" value="Genomic_DNA"/>
</dbReference>
<dbReference type="InterPro" id="IPR026302">
    <property type="entry name" value="NEDD4-bd_p2"/>
</dbReference>
<accession>A0A1L0AHX4</accession>
<proteinExistence type="predicted"/>
<organism evidence="2 4">
    <name type="scientific">Moritella viscosa</name>
    <dbReference type="NCBI Taxonomy" id="80854"/>
    <lineage>
        <taxon>Bacteria</taxon>
        <taxon>Pseudomonadati</taxon>
        <taxon>Pseudomonadota</taxon>
        <taxon>Gammaproteobacteria</taxon>
        <taxon>Alteromonadales</taxon>
        <taxon>Moritellaceae</taxon>
        <taxon>Moritella</taxon>
    </lineage>
</organism>
<dbReference type="Proteomes" id="UP000182660">
    <property type="component" value="Unassembled WGS sequence"/>
</dbReference>
<gene>
    <name evidence="1" type="ORF">MT2528_4384</name>
    <name evidence="2" type="ORF">NVI5450_4297</name>
</gene>
<evidence type="ECO:0000313" key="2">
    <source>
        <dbReference type="EMBL" id="SGZ16352.1"/>
    </source>
</evidence>
<dbReference type="InterPro" id="IPR027417">
    <property type="entry name" value="P-loop_NTPase"/>
</dbReference>
<sequence length="149" mass="16819">MALLLELTKLSTPYIIIIRGIPGSGKSTLAQRYIQLTPDVVHCEADHYFINKQGKYSYNGSKMKLAHQYCQQTMRNALGKGQSVIVSNTTIKRWELTALLDIAASYNIVPYIIHCCGEFTNTHHVPADVVAKMALNYEPYPDEIRYIPT</sequence>
<dbReference type="Proteomes" id="UP000183794">
    <property type="component" value="Unassembled WGS sequence"/>
</dbReference>
<keyword evidence="3" id="KW-1185">Reference proteome</keyword>
<evidence type="ECO:0000313" key="1">
    <source>
        <dbReference type="EMBL" id="SGZ02400.1"/>
    </source>
</evidence>
<evidence type="ECO:0008006" key="5">
    <source>
        <dbReference type="Google" id="ProtNLM"/>
    </source>
</evidence>
<evidence type="ECO:0000313" key="4">
    <source>
        <dbReference type="Proteomes" id="UP000183794"/>
    </source>
</evidence>